<dbReference type="PANTHER" id="PTHR20854">
    <property type="entry name" value="INOSITOL MONOPHOSPHATASE"/>
    <property type="match status" value="1"/>
</dbReference>
<dbReference type="PROSITE" id="PS00629">
    <property type="entry name" value="IMP_1"/>
    <property type="match status" value="1"/>
</dbReference>
<keyword evidence="7" id="KW-0378">Hydrolase</keyword>
<keyword evidence="11" id="KW-1185">Reference proteome</keyword>
<dbReference type="KEGG" id="ngg:RG540_PA16000"/>
<keyword evidence="6 9" id="KW-0479">Metal-binding</keyword>
<dbReference type="InterPro" id="IPR000760">
    <property type="entry name" value="Inositol_monophosphatase-like"/>
</dbReference>
<dbReference type="OrthoDB" id="9785695at2"/>
<sequence length="273" mass="28858">MNIHEREIRDRHALAEEIALAAGKVAFDYFSKRETLVIETKGDPQDVVSIADREVENLIRDRVSHGFAEDGFLGEEYGLVGGSSGYTWVVDPIDGTSPFVSGMPNWCVSIAVVHDKVPVVGVIYVPCHDELYSASSGQGATLNGKPLSLDPKKTIRNALTGIGANHHVTPASVGKIVSDLLGAGGNFVRLGSGALMLAYVAAGRLVGYYEPYMHAWDCFGGYCIVKEAGGWHLPFPAEGERLTRGAPVLAAGPGAIEDLQRIAGIGAGDIAAA</sequence>
<dbReference type="Proteomes" id="UP000028181">
    <property type="component" value="Plasmid pHAMBI540a"/>
</dbReference>
<accession>A0A068T2N2</accession>
<dbReference type="PANTHER" id="PTHR20854:SF4">
    <property type="entry name" value="INOSITOL-1-MONOPHOSPHATASE-RELATED"/>
    <property type="match status" value="1"/>
</dbReference>
<evidence type="ECO:0000256" key="5">
    <source>
        <dbReference type="ARBA" id="ARBA00019784"/>
    </source>
</evidence>
<comment type="similarity">
    <text evidence="3">Belongs to the inositol monophosphatase superfamily.</text>
</comment>
<proteinExistence type="inferred from homology"/>
<dbReference type="PATRIC" id="fig|1028800.3.peg.6260"/>
<comment type="cofactor">
    <cofactor evidence="2 9">
        <name>Mg(2+)</name>
        <dbReference type="ChEBI" id="CHEBI:18420"/>
    </cofactor>
</comment>
<protein>
    <recommendedName>
        <fullName evidence="5">Inositol-1-monophosphatase</fullName>
        <ecNumber evidence="4">3.1.3.25</ecNumber>
    </recommendedName>
</protein>
<evidence type="ECO:0000256" key="2">
    <source>
        <dbReference type="ARBA" id="ARBA00001946"/>
    </source>
</evidence>
<dbReference type="EMBL" id="HG938354">
    <property type="protein sequence ID" value="CDN52276.1"/>
    <property type="molecule type" value="Genomic_DNA"/>
</dbReference>
<dbReference type="InterPro" id="IPR020583">
    <property type="entry name" value="Inositol_monoP_metal-BS"/>
</dbReference>
<dbReference type="GeneID" id="24260911"/>
<dbReference type="FunFam" id="3.30.540.10:FF:000003">
    <property type="entry name" value="Inositol-1-monophosphatase"/>
    <property type="match status" value="1"/>
</dbReference>
<dbReference type="Gene3D" id="3.30.540.10">
    <property type="entry name" value="Fructose-1,6-Bisphosphatase, subunit A, domain 1"/>
    <property type="match status" value="1"/>
</dbReference>
<evidence type="ECO:0000313" key="10">
    <source>
        <dbReference type="EMBL" id="CDN52276.1"/>
    </source>
</evidence>
<evidence type="ECO:0000256" key="1">
    <source>
        <dbReference type="ARBA" id="ARBA00001033"/>
    </source>
</evidence>
<feature type="binding site" evidence="9">
    <location>
        <position position="217"/>
    </location>
    <ligand>
        <name>Mg(2+)</name>
        <dbReference type="ChEBI" id="CHEBI:18420"/>
        <label>1</label>
        <note>catalytic</note>
    </ligand>
</feature>
<geneLocation type="plasmid" evidence="11">
    <name>II</name>
</geneLocation>
<keyword evidence="8 9" id="KW-0460">Magnesium</keyword>
<feature type="binding site" evidence="9">
    <location>
        <position position="75"/>
    </location>
    <ligand>
        <name>Mg(2+)</name>
        <dbReference type="ChEBI" id="CHEBI:18420"/>
        <label>1</label>
        <note>catalytic</note>
    </ligand>
</feature>
<dbReference type="GO" id="GO:0007165">
    <property type="term" value="P:signal transduction"/>
    <property type="evidence" value="ECO:0007669"/>
    <property type="project" value="TreeGrafter"/>
</dbReference>
<dbReference type="PRINTS" id="PR00377">
    <property type="entry name" value="IMPHPHTASES"/>
</dbReference>
<evidence type="ECO:0000256" key="4">
    <source>
        <dbReference type="ARBA" id="ARBA00013106"/>
    </source>
</evidence>
<dbReference type="GO" id="GO:0006020">
    <property type="term" value="P:inositol metabolic process"/>
    <property type="evidence" value="ECO:0007669"/>
    <property type="project" value="TreeGrafter"/>
</dbReference>
<dbReference type="SUPFAM" id="SSF56655">
    <property type="entry name" value="Carbohydrate phosphatase"/>
    <property type="match status" value="1"/>
</dbReference>
<evidence type="ECO:0000313" key="11">
    <source>
        <dbReference type="Proteomes" id="UP000028181"/>
    </source>
</evidence>
<dbReference type="CDD" id="cd01643">
    <property type="entry name" value="Bacterial_IMPase_like_2"/>
    <property type="match status" value="1"/>
</dbReference>
<gene>
    <name evidence="10" type="ORF">RG540_PA16000</name>
</gene>
<evidence type="ECO:0000256" key="9">
    <source>
        <dbReference type="PIRSR" id="PIRSR600760-2"/>
    </source>
</evidence>
<evidence type="ECO:0000256" key="6">
    <source>
        <dbReference type="ARBA" id="ARBA00022723"/>
    </source>
</evidence>
<dbReference type="eggNOG" id="COG0483">
    <property type="taxonomic scope" value="Bacteria"/>
</dbReference>
<dbReference type="Gene3D" id="3.40.190.80">
    <property type="match status" value="1"/>
</dbReference>
<feature type="binding site" evidence="9">
    <location>
        <position position="94"/>
    </location>
    <ligand>
        <name>Mg(2+)</name>
        <dbReference type="ChEBI" id="CHEBI:18420"/>
        <label>1</label>
        <note>catalytic</note>
    </ligand>
</feature>
<keyword evidence="10" id="KW-0614">Plasmid</keyword>
<feature type="binding site" evidence="9">
    <location>
        <position position="93"/>
    </location>
    <ligand>
        <name>Mg(2+)</name>
        <dbReference type="ChEBI" id="CHEBI:18420"/>
        <label>2</label>
    </ligand>
</feature>
<feature type="binding site" evidence="9">
    <location>
        <position position="91"/>
    </location>
    <ligand>
        <name>Mg(2+)</name>
        <dbReference type="ChEBI" id="CHEBI:18420"/>
        <label>1</label>
        <note>catalytic</note>
    </ligand>
</feature>
<evidence type="ECO:0000256" key="3">
    <source>
        <dbReference type="ARBA" id="ARBA00009759"/>
    </source>
</evidence>
<evidence type="ECO:0000256" key="8">
    <source>
        <dbReference type="ARBA" id="ARBA00022842"/>
    </source>
</evidence>
<name>A0A068T2N2_NEOGA</name>
<dbReference type="EC" id="3.1.3.25" evidence="4"/>
<organism evidence="10 11">
    <name type="scientific">Neorhizobium galegae bv. orientalis str. HAMBI 540</name>
    <dbReference type="NCBI Taxonomy" id="1028800"/>
    <lineage>
        <taxon>Bacteria</taxon>
        <taxon>Pseudomonadati</taxon>
        <taxon>Pseudomonadota</taxon>
        <taxon>Alphaproteobacteria</taxon>
        <taxon>Hyphomicrobiales</taxon>
        <taxon>Rhizobiaceae</taxon>
        <taxon>Rhizobium/Agrobacterium group</taxon>
        <taxon>Neorhizobium</taxon>
    </lineage>
</organism>
<dbReference type="HOGENOM" id="CLU_044118_0_3_5"/>
<dbReference type="Pfam" id="PF00459">
    <property type="entry name" value="Inositol_P"/>
    <property type="match status" value="1"/>
</dbReference>
<dbReference type="GO" id="GO:0008934">
    <property type="term" value="F:inositol monophosphate 1-phosphatase activity"/>
    <property type="evidence" value="ECO:0007669"/>
    <property type="project" value="TreeGrafter"/>
</dbReference>
<dbReference type="AlphaFoldDB" id="A0A068T2N2"/>
<dbReference type="GO" id="GO:0046872">
    <property type="term" value="F:metal ion binding"/>
    <property type="evidence" value="ECO:0007669"/>
    <property type="project" value="UniProtKB-KW"/>
</dbReference>
<comment type="catalytic activity">
    <reaction evidence="1">
        <text>a myo-inositol phosphate + H2O = myo-inositol + phosphate</text>
        <dbReference type="Rhea" id="RHEA:24056"/>
        <dbReference type="ChEBI" id="CHEBI:15377"/>
        <dbReference type="ChEBI" id="CHEBI:17268"/>
        <dbReference type="ChEBI" id="CHEBI:43474"/>
        <dbReference type="ChEBI" id="CHEBI:84139"/>
        <dbReference type="EC" id="3.1.3.25"/>
    </reaction>
</comment>
<reference evidence="11" key="1">
    <citation type="journal article" date="2014" name="BMC Genomics">
        <title>Genome sequencing of two Neorhizobium galegae strains reveals a noeT gene responsible for the unusual acetylation of the nodulation factors.</title>
        <authorList>
            <person name="Osterman J."/>
            <person name="Marsh J."/>
            <person name="Laine P.K."/>
            <person name="Zeng Z."/>
            <person name="Alatalo E."/>
            <person name="Sullivan J.T."/>
            <person name="Young J.P."/>
            <person name="Thomas-Oates J."/>
            <person name="Paulin L."/>
            <person name="Lindstrom K."/>
        </authorList>
    </citation>
    <scope>NUCLEOTIDE SEQUENCE [LARGE SCALE GENOMIC DNA]</scope>
    <source>
        <strain evidence="11">HAMBI 540</strain>
    </source>
</reference>
<dbReference type="RefSeq" id="WP_041366121.1">
    <property type="nucleotide sequence ID" value="NZ_HG938354.1"/>
</dbReference>
<evidence type="ECO:0000256" key="7">
    <source>
        <dbReference type="ARBA" id="ARBA00022801"/>
    </source>
</evidence>